<gene>
    <name evidence="2" type="ORF">ACFQBQ_09355</name>
</gene>
<protein>
    <submittedName>
        <fullName evidence="2">Uncharacterized protein</fullName>
    </submittedName>
</protein>
<evidence type="ECO:0000256" key="1">
    <source>
        <dbReference type="SAM" id="SignalP"/>
    </source>
</evidence>
<comment type="caution">
    <text evidence="2">The sequence shown here is derived from an EMBL/GenBank/DDBJ whole genome shotgun (WGS) entry which is preliminary data.</text>
</comment>
<name>A0ABW1Z8R1_9BACT</name>
<evidence type="ECO:0000313" key="2">
    <source>
        <dbReference type="EMBL" id="MFC6645782.1"/>
    </source>
</evidence>
<dbReference type="Proteomes" id="UP001596391">
    <property type="component" value="Unassembled WGS sequence"/>
</dbReference>
<feature type="signal peptide" evidence="1">
    <location>
        <begin position="1"/>
        <end position="18"/>
    </location>
</feature>
<evidence type="ECO:0000313" key="3">
    <source>
        <dbReference type="Proteomes" id="UP001596391"/>
    </source>
</evidence>
<feature type="chain" id="PRO_5045810899" evidence="1">
    <location>
        <begin position="19"/>
        <end position="216"/>
    </location>
</feature>
<dbReference type="EMBL" id="JBHSWI010000001">
    <property type="protein sequence ID" value="MFC6645782.1"/>
    <property type="molecule type" value="Genomic_DNA"/>
</dbReference>
<keyword evidence="3" id="KW-1185">Reference proteome</keyword>
<sequence>MIVPFTLFLLALAPWQQATPKPAPMTPAPSPKTFHDAKLGLDYSYPASFQTQDMSSAIDAEKAKSEGAMKEALGCTTMPIMGLSLESGLQLLILVQLDPKCMGFAATADQLSTFAKGSLNEGLVKLGKPSFSDARTYKMGDADAGMVYATVETPQMPEPMHAAATCALVQGQVICWEFIVSNCSDLAKLTALPVTFKDKPPTPVISKDNLPPCSAK</sequence>
<dbReference type="RefSeq" id="WP_263369498.1">
    <property type="nucleotide sequence ID" value="NZ_JAGSYD010000001.1"/>
</dbReference>
<proteinExistence type="predicted"/>
<keyword evidence="1" id="KW-0732">Signal</keyword>
<accession>A0ABW1Z8R1</accession>
<reference evidence="3" key="1">
    <citation type="journal article" date="2019" name="Int. J. Syst. Evol. Microbiol.">
        <title>The Global Catalogue of Microorganisms (GCM) 10K type strain sequencing project: providing services to taxonomists for standard genome sequencing and annotation.</title>
        <authorList>
            <consortium name="The Broad Institute Genomics Platform"/>
            <consortium name="The Broad Institute Genome Sequencing Center for Infectious Disease"/>
            <person name="Wu L."/>
            <person name="Ma J."/>
        </authorList>
    </citation>
    <scope>NUCLEOTIDE SEQUENCE [LARGE SCALE GENOMIC DNA]</scope>
    <source>
        <strain evidence="3">CGMCC 1.16026</strain>
    </source>
</reference>
<organism evidence="2 3">
    <name type="scientific">Granulicella cerasi</name>
    <dbReference type="NCBI Taxonomy" id="741063"/>
    <lineage>
        <taxon>Bacteria</taxon>
        <taxon>Pseudomonadati</taxon>
        <taxon>Acidobacteriota</taxon>
        <taxon>Terriglobia</taxon>
        <taxon>Terriglobales</taxon>
        <taxon>Acidobacteriaceae</taxon>
        <taxon>Granulicella</taxon>
    </lineage>
</organism>